<dbReference type="EMBL" id="LT550270">
    <property type="protein sequence ID" value="SAL95309.1"/>
    <property type="molecule type" value="Genomic_DNA"/>
</dbReference>
<dbReference type="FunCoup" id="A0A163KPN4">
    <property type="interactions" value="1494"/>
</dbReference>
<evidence type="ECO:0000313" key="4">
    <source>
        <dbReference type="Proteomes" id="UP000078561"/>
    </source>
</evidence>
<dbReference type="InParanoid" id="A0A163KPN4"/>
<dbReference type="GO" id="GO:0043812">
    <property type="term" value="F:phosphatidylinositol-4-phosphate phosphatase activity"/>
    <property type="evidence" value="ECO:0007669"/>
    <property type="project" value="TreeGrafter"/>
</dbReference>
<feature type="transmembrane region" description="Helical" evidence="1">
    <location>
        <begin position="524"/>
        <end position="545"/>
    </location>
</feature>
<proteinExistence type="predicted"/>
<sequence length="614" mass="69386">MKLYTTKSSFVVEQDDSNAHKLLINRQGGAIQLTQSVPNVADQLATSLIHGVAGFIQLQAGEYLIVITGSESVCAIQGNQIYRATAFEIVPLAQDVSHLSSKQERDERTYIALLQQHLKSGALYYSRGFDVTNAFQRQDDVDDKEPLWKRADERFYWNKFISTKLMDQAKRDSKFGDFILPLLQGFIELKVCRINEEVFALGLITRRSRHRPGTRYFSRGIDAQGHVSNYVETEQLILYDGPDAKLPLVGKQVLSYVQTRGSIPVYWAQIINLKYTPRLWIGDSKKSAASARIHFDEQLSIYGPQILVNLVNTKGYELPMAQAYANVVKQLNDPRLHYTHFDFHKECSKMRWHRIQLLVAELKDELVKQGYYYRNSVGGTTKKQTSVVRTNCMDCLDRTNVVQSSLAKWVLTEQLRAVKVLGPNDELNNSSNFMGTFRSVWADNADRVSCMYSGTGALKTDFTRTGQRTKAGALQDLSNSITRYVKNNFMDGTRQDGYDLFLGNYHVNATTTPFQVDKPLRVRAVPPVLGFALVMLLLHLLRPALFGPRSMVSYMTALVFWLSILVSALKFSLRHSNYFVSLPHLSTPPRATYEGDLSSKPLVTASKVASTSLQ</sequence>
<dbReference type="OMA" id="QHFITSI"/>
<organism evidence="3">
    <name type="scientific">Absidia glauca</name>
    <name type="common">Pin mould</name>
    <dbReference type="NCBI Taxonomy" id="4829"/>
    <lineage>
        <taxon>Eukaryota</taxon>
        <taxon>Fungi</taxon>
        <taxon>Fungi incertae sedis</taxon>
        <taxon>Mucoromycota</taxon>
        <taxon>Mucoromycotina</taxon>
        <taxon>Mucoromycetes</taxon>
        <taxon>Mucorales</taxon>
        <taxon>Cunninghamellaceae</taxon>
        <taxon>Absidia</taxon>
    </lineage>
</organism>
<evidence type="ECO:0000313" key="3">
    <source>
        <dbReference type="EMBL" id="SAL95309.1"/>
    </source>
</evidence>
<accession>A0A163KPN4</accession>
<dbReference type="InterPro" id="IPR002013">
    <property type="entry name" value="SAC_dom"/>
</dbReference>
<dbReference type="OrthoDB" id="405996at2759"/>
<feature type="transmembrane region" description="Helical" evidence="1">
    <location>
        <begin position="551"/>
        <end position="569"/>
    </location>
</feature>
<dbReference type="Proteomes" id="UP000078561">
    <property type="component" value="Unassembled WGS sequence"/>
</dbReference>
<keyword evidence="4" id="KW-1185">Reference proteome</keyword>
<dbReference type="GO" id="GO:0046856">
    <property type="term" value="P:phosphatidylinositol dephosphorylation"/>
    <property type="evidence" value="ECO:0007669"/>
    <property type="project" value="TreeGrafter"/>
</dbReference>
<protein>
    <recommendedName>
        <fullName evidence="2">SAC domain-containing protein</fullName>
    </recommendedName>
</protein>
<reference evidence="3" key="1">
    <citation type="submission" date="2016-04" db="EMBL/GenBank/DDBJ databases">
        <authorList>
            <person name="Evans L.H."/>
            <person name="Alamgir A."/>
            <person name="Owens N."/>
            <person name="Weber N.D."/>
            <person name="Virtaneva K."/>
            <person name="Barbian K."/>
            <person name="Babar A."/>
            <person name="Rosenke K."/>
        </authorList>
    </citation>
    <scope>NUCLEOTIDE SEQUENCE [LARGE SCALE GENOMIC DNA]</scope>
    <source>
        <strain evidence="3">CBS 101.48</strain>
    </source>
</reference>
<feature type="domain" description="SAC" evidence="2">
    <location>
        <begin position="114"/>
        <end position="454"/>
    </location>
</feature>
<dbReference type="Pfam" id="PF02383">
    <property type="entry name" value="Syja_N"/>
    <property type="match status" value="1"/>
</dbReference>
<dbReference type="PANTHER" id="PTHR45662:SF2">
    <property type="entry name" value="PHOSPHATIDYLINOSITOL-3-PHOSPHATASE SAC1"/>
    <property type="match status" value="1"/>
</dbReference>
<keyword evidence="1" id="KW-1133">Transmembrane helix</keyword>
<dbReference type="GO" id="GO:0005783">
    <property type="term" value="C:endoplasmic reticulum"/>
    <property type="evidence" value="ECO:0007669"/>
    <property type="project" value="TreeGrafter"/>
</dbReference>
<name>A0A163KPN4_ABSGL</name>
<evidence type="ECO:0000256" key="1">
    <source>
        <dbReference type="SAM" id="Phobius"/>
    </source>
</evidence>
<dbReference type="STRING" id="4829.A0A163KPN4"/>
<keyword evidence="1" id="KW-0472">Membrane</keyword>
<dbReference type="PANTHER" id="PTHR45662">
    <property type="entry name" value="PHOSPHATIDYLINOSITIDE PHOSPHATASE SAC1"/>
    <property type="match status" value="1"/>
</dbReference>
<dbReference type="PROSITE" id="PS50275">
    <property type="entry name" value="SAC"/>
    <property type="match status" value="1"/>
</dbReference>
<dbReference type="AlphaFoldDB" id="A0A163KPN4"/>
<evidence type="ECO:0000259" key="2">
    <source>
        <dbReference type="PROSITE" id="PS50275"/>
    </source>
</evidence>
<keyword evidence="1" id="KW-0812">Transmembrane</keyword>
<gene>
    <name evidence="3" type="primary">ABSGL_00627.1 scaffold 832</name>
</gene>